<dbReference type="RefSeq" id="WP_071613972.1">
    <property type="nucleotide sequence ID" value="NZ_CP015756.1"/>
</dbReference>
<evidence type="ECO:0000313" key="1">
    <source>
        <dbReference type="EMBL" id="APC41680.1"/>
    </source>
</evidence>
<organism evidence="1 2">
    <name type="scientific">Clostridium estertheticum subsp. estertheticum</name>
    <dbReference type="NCBI Taxonomy" id="1552"/>
    <lineage>
        <taxon>Bacteria</taxon>
        <taxon>Bacillati</taxon>
        <taxon>Bacillota</taxon>
        <taxon>Clostridia</taxon>
        <taxon>Eubacteriales</taxon>
        <taxon>Clostridiaceae</taxon>
        <taxon>Clostridium</taxon>
    </lineage>
</organism>
<dbReference type="SUPFAM" id="SSF55021">
    <property type="entry name" value="ACT-like"/>
    <property type="match status" value="1"/>
</dbReference>
<dbReference type="STRING" id="1552.A7L45_17195"/>
<dbReference type="InterPro" id="IPR045865">
    <property type="entry name" value="ACT-like_dom_sf"/>
</dbReference>
<dbReference type="EMBL" id="CP015756">
    <property type="protein sequence ID" value="APC41680.1"/>
    <property type="molecule type" value="Genomic_DNA"/>
</dbReference>
<reference evidence="2" key="1">
    <citation type="journal article" date="2016" name="Front. Microbiol.">
        <title>Complete Genome Sequence of Clostridium estertheticum DSM 8809, a Microbe Identified in Spoiled Vacuum Packed Beef.</title>
        <authorList>
            <person name="Yu Z."/>
            <person name="Gunn L."/>
            <person name="Brennan E."/>
            <person name="Reid R."/>
            <person name="Wall P.G."/>
            <person name="Gaora O.P."/>
            <person name="Hurley D."/>
            <person name="Bolton D."/>
            <person name="Fanning S."/>
        </authorList>
    </citation>
    <scope>NUCLEOTIDE SEQUENCE [LARGE SCALE GENOMIC DNA]</scope>
    <source>
        <strain evidence="2">DSM 8809</strain>
    </source>
</reference>
<dbReference type="AlphaFoldDB" id="A0A1J0GL45"/>
<protein>
    <recommendedName>
        <fullName evidence="3">ACT domain-containing protein</fullName>
    </recommendedName>
</protein>
<evidence type="ECO:0000313" key="2">
    <source>
        <dbReference type="Proteomes" id="UP000182569"/>
    </source>
</evidence>
<dbReference type="KEGG" id="ceu:A7L45_17195"/>
<name>A0A1J0GL45_9CLOT</name>
<dbReference type="Proteomes" id="UP000182569">
    <property type="component" value="Chromosome"/>
</dbReference>
<evidence type="ECO:0008006" key="3">
    <source>
        <dbReference type="Google" id="ProtNLM"/>
    </source>
</evidence>
<accession>A0A1J0GL45</accession>
<dbReference type="Pfam" id="PF13710">
    <property type="entry name" value="ACT_5"/>
    <property type="match status" value="1"/>
</dbReference>
<proteinExistence type="predicted"/>
<dbReference type="Gene3D" id="3.30.70.260">
    <property type="match status" value="1"/>
</dbReference>
<gene>
    <name evidence="1" type="ORF">A7L45_17195</name>
</gene>
<dbReference type="OrthoDB" id="1957501at2"/>
<sequence>MYKTISAKVEHGIDALVRVTNTLRRKEFKIKGLVMTEVEIDGYSDLRITIEEYSNLGIEQAMMQLRKIINVYEIEEVKVEIAAPQVMI</sequence>
<keyword evidence="2" id="KW-1185">Reference proteome</keyword>